<dbReference type="InterPro" id="IPR036291">
    <property type="entry name" value="NAD(P)-bd_dom_sf"/>
</dbReference>
<evidence type="ECO:0000259" key="2">
    <source>
        <dbReference type="Pfam" id="PF03446"/>
    </source>
</evidence>
<feature type="region of interest" description="Disordered" evidence="1">
    <location>
        <begin position="407"/>
        <end position="470"/>
    </location>
</feature>
<feature type="domain" description="3-hydroxyisobutyrate dehydrogenase-like NAD-binding" evidence="3">
    <location>
        <begin position="362"/>
        <end position="404"/>
    </location>
</feature>
<dbReference type="AlphaFoldDB" id="A0A699GLP6"/>
<dbReference type="PANTHER" id="PTHR43060:SF15">
    <property type="entry name" value="3-HYDROXYISOBUTYRATE DEHYDROGENASE-LIKE 1, MITOCHONDRIAL-RELATED"/>
    <property type="match status" value="1"/>
</dbReference>
<gene>
    <name evidence="4" type="ORF">Tci_000134</name>
</gene>
<feature type="domain" description="6-phosphogluconate dehydrogenase NADP-binding" evidence="2">
    <location>
        <begin position="204"/>
        <end position="356"/>
    </location>
</feature>
<dbReference type="GO" id="GO:0016616">
    <property type="term" value="F:oxidoreductase activity, acting on the CH-OH group of donors, NAD or NADP as acceptor"/>
    <property type="evidence" value="ECO:0007669"/>
    <property type="project" value="UniProtKB-ARBA"/>
</dbReference>
<dbReference type="Gene3D" id="3.40.50.720">
    <property type="entry name" value="NAD(P)-binding Rossmann-like Domain"/>
    <property type="match status" value="1"/>
</dbReference>
<dbReference type="Pfam" id="PF14833">
    <property type="entry name" value="NAD_binding_11"/>
    <property type="match status" value="1"/>
</dbReference>
<evidence type="ECO:0000259" key="3">
    <source>
        <dbReference type="Pfam" id="PF14833"/>
    </source>
</evidence>
<dbReference type="EMBL" id="BKCJ010000001">
    <property type="protein sequence ID" value="GEU28156.1"/>
    <property type="molecule type" value="Genomic_DNA"/>
</dbReference>
<dbReference type="InterPro" id="IPR013328">
    <property type="entry name" value="6PGD_dom2"/>
</dbReference>
<dbReference type="GO" id="GO:0051287">
    <property type="term" value="F:NAD binding"/>
    <property type="evidence" value="ECO:0007669"/>
    <property type="project" value="InterPro"/>
</dbReference>
<evidence type="ECO:0000256" key="1">
    <source>
        <dbReference type="SAM" id="MobiDB-lite"/>
    </source>
</evidence>
<proteinExistence type="predicted"/>
<dbReference type="PANTHER" id="PTHR43060">
    <property type="entry name" value="3-HYDROXYISOBUTYRATE DEHYDROGENASE-LIKE 1, MITOCHONDRIAL-RELATED"/>
    <property type="match status" value="1"/>
</dbReference>
<dbReference type="GO" id="GO:0050661">
    <property type="term" value="F:NADP binding"/>
    <property type="evidence" value="ECO:0007669"/>
    <property type="project" value="InterPro"/>
</dbReference>
<dbReference type="InterPro" id="IPR006115">
    <property type="entry name" value="6PGDH_NADP-bd"/>
</dbReference>
<dbReference type="SUPFAM" id="SSF48179">
    <property type="entry name" value="6-phosphogluconate dehydrogenase C-terminal domain-like"/>
    <property type="match status" value="1"/>
</dbReference>
<dbReference type="Gene3D" id="1.10.1040.10">
    <property type="entry name" value="N-(1-d-carboxylethyl)-l-norvaline Dehydrogenase, domain 2"/>
    <property type="match status" value="1"/>
</dbReference>
<evidence type="ECO:0000313" key="4">
    <source>
        <dbReference type="EMBL" id="GEU28156.1"/>
    </source>
</evidence>
<dbReference type="InterPro" id="IPR008927">
    <property type="entry name" value="6-PGluconate_DH-like_C_sf"/>
</dbReference>
<accession>A0A699GLP6</accession>
<sequence>MPDDHSKSVPPLPIPNRTVKRFCADDSAATSVKVGYRQASYLEKPPSGDPEIRTAIRALDAAVGEMLQLQGDLPVILHDVADADVVAELERGRQFLAIIFIQAGQQVNADARFVVNPLLAVVLEAEHRSEAHVPQAFLLAWDVAVLVLAPVTGTRFPVSAQVGAVRLEPLLVPILGGAQADHALFRCGPCTVVVTRSGAELSMRITFLGIGLMGEPMARRLLAAGQDLTVWNRTAAKAEALAEAGARPVVQLADAVRDAGIVISMLEAGPVVAQVLHDALPALTPGTLWVDMSSTRQAEAQAFDALLQANGCRFVDAPVSGGVGGAAAGTLAIMAGGSVDDFEQLMPVLAALGRATLVGPAGSGQVAKLCNQMIVGATIHIVAEALLLAQAAGADPAAMRAALRGDDPAERPAQHPGCGGCRRRGAAGDGAGDGTIRNAGRDDAAGGSFRRAGRAGRAESRRAGGARPEPDLTCQRQALLHHLDPETGADRQQVVVEVVAAVVQHARTQAVAAIAVIAFAVADEHIAAGLGLQEVRKIFRAHGGLHVVVHLVGAQHLFHHFHGKAGFGRMVDQRRVVAAEAEFHLGAKRGRRVLRNLSHALLDHVQHRHRKGAHRAHHPGFVGDHIGGAARVDLGNRQHGRIERTFLPADDGLPALRDLHRHHHRVDALVRLRRMAALALDGEVELVTGRHHRARHHTHVAGGNAGPVMHAVDGVHRALLEQAVFDHAPGAGTAFFGRLENQVHRAIEVAMLSQVFCCAEQHGRMAVMAARVHLAGMARRVLERVHFLHGQGIHVGAQADGARGRAVLDDADDAGHAQAADDGDAPRRQFFGDHVGRALFFVAKFWMGVQVAADLLYFGLKRNDGLN</sequence>
<dbReference type="InterPro" id="IPR029154">
    <property type="entry name" value="HIBADH-like_NADP-bd"/>
</dbReference>
<comment type="caution">
    <text evidence="4">The sequence shown here is derived from an EMBL/GenBank/DDBJ whole genome shotgun (WGS) entry which is preliminary data.</text>
</comment>
<protein>
    <submittedName>
        <fullName evidence="4">Probable 3-hydroxyisobutyrate dehydrogenase-like 2, mitochondrial</fullName>
    </submittedName>
</protein>
<dbReference type="Pfam" id="PF03446">
    <property type="entry name" value="NAD_binding_2"/>
    <property type="match status" value="1"/>
</dbReference>
<reference evidence="4" key="1">
    <citation type="journal article" date="2019" name="Sci. Rep.">
        <title>Draft genome of Tanacetum cinerariifolium, the natural source of mosquito coil.</title>
        <authorList>
            <person name="Yamashiro T."/>
            <person name="Shiraishi A."/>
            <person name="Satake H."/>
            <person name="Nakayama K."/>
        </authorList>
    </citation>
    <scope>NUCLEOTIDE SEQUENCE</scope>
</reference>
<name>A0A699GLP6_TANCI</name>
<dbReference type="SUPFAM" id="SSF51735">
    <property type="entry name" value="NAD(P)-binding Rossmann-fold domains"/>
    <property type="match status" value="1"/>
</dbReference>
<organism evidence="4">
    <name type="scientific">Tanacetum cinerariifolium</name>
    <name type="common">Dalmatian daisy</name>
    <name type="synonym">Chrysanthemum cinerariifolium</name>
    <dbReference type="NCBI Taxonomy" id="118510"/>
    <lineage>
        <taxon>Eukaryota</taxon>
        <taxon>Viridiplantae</taxon>
        <taxon>Streptophyta</taxon>
        <taxon>Embryophyta</taxon>
        <taxon>Tracheophyta</taxon>
        <taxon>Spermatophyta</taxon>
        <taxon>Magnoliopsida</taxon>
        <taxon>eudicotyledons</taxon>
        <taxon>Gunneridae</taxon>
        <taxon>Pentapetalae</taxon>
        <taxon>asterids</taxon>
        <taxon>campanulids</taxon>
        <taxon>Asterales</taxon>
        <taxon>Asteraceae</taxon>
        <taxon>Asteroideae</taxon>
        <taxon>Anthemideae</taxon>
        <taxon>Anthemidinae</taxon>
        <taxon>Tanacetum</taxon>
    </lineage>
</organism>